<feature type="transmembrane region" description="Helical" evidence="5">
    <location>
        <begin position="166"/>
        <end position="185"/>
    </location>
</feature>
<feature type="transmembrane region" description="Helical" evidence="5">
    <location>
        <begin position="107"/>
        <end position="125"/>
    </location>
</feature>
<proteinExistence type="predicted"/>
<dbReference type="EMBL" id="CAJPIZ010003450">
    <property type="protein sequence ID" value="CAG2106367.1"/>
    <property type="molecule type" value="Genomic_DNA"/>
</dbReference>
<feature type="transmembrane region" description="Helical" evidence="5">
    <location>
        <begin position="241"/>
        <end position="263"/>
    </location>
</feature>
<feature type="transmembrane region" description="Helical" evidence="5">
    <location>
        <begin position="503"/>
        <end position="522"/>
    </location>
</feature>
<dbReference type="OrthoDB" id="6431684at2759"/>
<accession>A0A7R9KMJ7</accession>
<evidence type="ECO:0000256" key="4">
    <source>
        <dbReference type="ARBA" id="ARBA00023136"/>
    </source>
</evidence>
<keyword evidence="2 5" id="KW-0812">Transmembrane</keyword>
<feature type="transmembrane region" description="Helical" evidence="5">
    <location>
        <begin position="470"/>
        <end position="497"/>
    </location>
</feature>
<feature type="transmembrane region" description="Helical" evidence="5">
    <location>
        <begin position="137"/>
        <end position="160"/>
    </location>
</feature>
<feature type="transmembrane region" description="Helical" evidence="5">
    <location>
        <begin position="413"/>
        <end position="432"/>
    </location>
</feature>
<feature type="transmembrane region" description="Helical" evidence="5">
    <location>
        <begin position="438"/>
        <end position="458"/>
    </location>
</feature>
<feature type="transmembrane region" description="Helical" evidence="5">
    <location>
        <begin position="386"/>
        <end position="406"/>
    </location>
</feature>
<evidence type="ECO:0000256" key="1">
    <source>
        <dbReference type="ARBA" id="ARBA00004141"/>
    </source>
</evidence>
<dbReference type="InterPro" id="IPR036259">
    <property type="entry name" value="MFS_trans_sf"/>
</dbReference>
<keyword evidence="3 5" id="KW-1133">Transmembrane helix</keyword>
<dbReference type="PANTHER" id="PTHR23507">
    <property type="entry name" value="ZGC:174356"/>
    <property type="match status" value="1"/>
</dbReference>
<dbReference type="SUPFAM" id="SSF103473">
    <property type="entry name" value="MFS general substrate transporter"/>
    <property type="match status" value="1"/>
</dbReference>
<name>A0A7R9KMJ7_9ACAR</name>
<sequence>MDRESVSDGPTAGRWKWSVARAVIRSLKIEPFIFLYIMATGLADITATQLIQDKICLQKYNMSSDYCISISSMKTVSGGGQHRDTGTLTSDFTIKDKILADVAHFDIYRQAISTLPGFVLVLFIGSWTDSYVHGRKMILLMGAVGYAGQYAGLLTNSLIFNLDVHYILLSYVSSALMGGWAAIWLTSYSYMTHNSPQEYRFIKFMAFEVSATTAGPLGTYLGGVLIGSGNPHPTHHQIHNYSRVFGISLAATIVSFLWVLFVINENRKRPSPEADPTLGVGDHNQNAVINSSPLDDESLALIGCQTGHTMDTEFRWRRLVDIGNVRDVWRTALKPRPGGQRARLWLLYLCMSMVLITLVKEFQIVFPYAEKVYGWDAAHFSMVKSMASVAQVAIVGPAVLVLSGWLRVTDTTLGIVGFVAIMTSALAIGSILSPVGAYAMYVVGGATPMASVSIRALLSKLAAGQELGKVFSLLAALETVVPSVGTFIYNTLFAYTIHSYPSLAFQIAGALVFVPIGVFIGIDLTAKS</sequence>
<evidence type="ECO:0000313" key="6">
    <source>
        <dbReference type="EMBL" id="CAD7625937.1"/>
    </source>
</evidence>
<evidence type="ECO:0000256" key="5">
    <source>
        <dbReference type="SAM" id="Phobius"/>
    </source>
</evidence>
<dbReference type="AlphaFoldDB" id="A0A7R9KMJ7"/>
<organism evidence="6">
    <name type="scientific">Medioppia subpectinata</name>
    <dbReference type="NCBI Taxonomy" id="1979941"/>
    <lineage>
        <taxon>Eukaryota</taxon>
        <taxon>Metazoa</taxon>
        <taxon>Ecdysozoa</taxon>
        <taxon>Arthropoda</taxon>
        <taxon>Chelicerata</taxon>
        <taxon>Arachnida</taxon>
        <taxon>Acari</taxon>
        <taxon>Acariformes</taxon>
        <taxon>Sarcoptiformes</taxon>
        <taxon>Oribatida</taxon>
        <taxon>Brachypylina</taxon>
        <taxon>Oppioidea</taxon>
        <taxon>Oppiidae</taxon>
        <taxon>Medioppia</taxon>
    </lineage>
</organism>
<evidence type="ECO:0000256" key="3">
    <source>
        <dbReference type="ARBA" id="ARBA00022989"/>
    </source>
</evidence>
<evidence type="ECO:0000313" key="7">
    <source>
        <dbReference type="Proteomes" id="UP000759131"/>
    </source>
</evidence>
<feature type="transmembrane region" description="Helical" evidence="5">
    <location>
        <begin position="206"/>
        <end position="229"/>
    </location>
</feature>
<protein>
    <recommendedName>
        <fullName evidence="8">Proton-coupled folate transporter</fullName>
    </recommendedName>
</protein>
<feature type="transmembrane region" description="Helical" evidence="5">
    <location>
        <begin position="344"/>
        <end position="366"/>
    </location>
</feature>
<keyword evidence="4 5" id="KW-0472">Membrane</keyword>
<evidence type="ECO:0000256" key="2">
    <source>
        <dbReference type="ARBA" id="ARBA00022692"/>
    </source>
</evidence>
<dbReference type="PANTHER" id="PTHR23507:SF1">
    <property type="entry name" value="FI18259P1-RELATED"/>
    <property type="match status" value="1"/>
</dbReference>
<dbReference type="GO" id="GO:0022857">
    <property type="term" value="F:transmembrane transporter activity"/>
    <property type="evidence" value="ECO:0007669"/>
    <property type="project" value="TreeGrafter"/>
</dbReference>
<reference evidence="6" key="1">
    <citation type="submission" date="2020-11" db="EMBL/GenBank/DDBJ databases">
        <authorList>
            <person name="Tran Van P."/>
        </authorList>
    </citation>
    <scope>NUCLEOTIDE SEQUENCE</scope>
</reference>
<dbReference type="Gene3D" id="1.20.1250.20">
    <property type="entry name" value="MFS general substrate transporter like domains"/>
    <property type="match status" value="1"/>
</dbReference>
<comment type="subcellular location">
    <subcellularLocation>
        <location evidence="1">Membrane</location>
        <topology evidence="1">Multi-pass membrane protein</topology>
    </subcellularLocation>
</comment>
<dbReference type="EMBL" id="OC858025">
    <property type="protein sequence ID" value="CAD7625937.1"/>
    <property type="molecule type" value="Genomic_DNA"/>
</dbReference>
<evidence type="ECO:0008006" key="8">
    <source>
        <dbReference type="Google" id="ProtNLM"/>
    </source>
</evidence>
<keyword evidence="7" id="KW-1185">Reference proteome</keyword>
<dbReference type="Proteomes" id="UP000759131">
    <property type="component" value="Unassembled WGS sequence"/>
</dbReference>
<gene>
    <name evidence="6" type="ORF">OSB1V03_LOCUS6370</name>
</gene>
<dbReference type="GO" id="GO:0016020">
    <property type="term" value="C:membrane"/>
    <property type="evidence" value="ECO:0007669"/>
    <property type="project" value="UniProtKB-SubCell"/>
</dbReference>